<dbReference type="PANTHER" id="PTHR43163:SF6">
    <property type="entry name" value="DIPEPTIDE TRANSPORT SYSTEM PERMEASE PROTEIN DPPB-RELATED"/>
    <property type="match status" value="1"/>
</dbReference>
<evidence type="ECO:0000256" key="3">
    <source>
        <dbReference type="ARBA" id="ARBA00022475"/>
    </source>
</evidence>
<feature type="transmembrane region" description="Helical" evidence="7">
    <location>
        <begin position="287"/>
        <end position="311"/>
    </location>
</feature>
<feature type="transmembrane region" description="Helical" evidence="7">
    <location>
        <begin position="105"/>
        <end position="126"/>
    </location>
</feature>
<keyword evidence="6 7" id="KW-0472">Membrane</keyword>
<feature type="domain" description="ABC transmembrane type-1" evidence="8">
    <location>
        <begin position="99"/>
        <end position="304"/>
    </location>
</feature>
<sequence>MRQYAVKRIALIIPTVLLVSIIVFTVMRLLPGDPALVILSEGDAAFTQEELQDLRRQLGTDRPIVVQYVDWIGGLVRGDLGTSIWRSGQPVSKLVGDRIFRTLELAVLAILIAIAFAVPLGVVSAIKPDSAVDYLSRVVTLVGISIPTFFAGLLVVLLLSRGFSWLPPLGYADLWDDPWKNLQQMFLPALALGFYDMAFIARVTRSSMMEIIREDYMRTARAKGLAERIVLVRHGLKNAVLPILTISGWQFGRLFGGTVIIESIFKVPGIGTLLIETVFQRDFPTIQAIIIVIAVSIVIINLLVDLLYGLLDPRIRYA</sequence>
<evidence type="ECO:0000259" key="8">
    <source>
        <dbReference type="PROSITE" id="PS50928"/>
    </source>
</evidence>
<keyword evidence="3" id="KW-1003">Cell membrane</keyword>
<feature type="transmembrane region" description="Helical" evidence="7">
    <location>
        <begin position="138"/>
        <end position="159"/>
    </location>
</feature>
<keyword evidence="5 7" id="KW-1133">Transmembrane helix</keyword>
<evidence type="ECO:0000313" key="9">
    <source>
        <dbReference type="EMBL" id="CAI8005338.1"/>
    </source>
</evidence>
<evidence type="ECO:0000256" key="4">
    <source>
        <dbReference type="ARBA" id="ARBA00022692"/>
    </source>
</evidence>
<reference evidence="9" key="1">
    <citation type="submission" date="2023-03" db="EMBL/GenBank/DDBJ databases">
        <authorList>
            <person name="Steffen K."/>
            <person name="Cardenas P."/>
        </authorList>
    </citation>
    <scope>NUCLEOTIDE SEQUENCE</scope>
</reference>
<gene>
    <name evidence="9" type="ORF">GBAR_LOCUS4164</name>
</gene>
<dbReference type="InterPro" id="IPR035906">
    <property type="entry name" value="MetI-like_sf"/>
</dbReference>
<evidence type="ECO:0000256" key="1">
    <source>
        <dbReference type="ARBA" id="ARBA00004651"/>
    </source>
</evidence>
<dbReference type="InterPro" id="IPR000515">
    <property type="entry name" value="MetI-like"/>
</dbReference>
<evidence type="ECO:0000256" key="7">
    <source>
        <dbReference type="SAM" id="Phobius"/>
    </source>
</evidence>
<dbReference type="Pfam" id="PF00528">
    <property type="entry name" value="BPD_transp_1"/>
    <property type="match status" value="1"/>
</dbReference>
<evidence type="ECO:0000313" key="10">
    <source>
        <dbReference type="Proteomes" id="UP001174909"/>
    </source>
</evidence>
<dbReference type="Gene3D" id="1.10.3720.10">
    <property type="entry name" value="MetI-like"/>
    <property type="match status" value="1"/>
</dbReference>
<keyword evidence="10" id="KW-1185">Reference proteome</keyword>
<name>A0AA35R5U4_GEOBA</name>
<proteinExistence type="predicted"/>
<accession>A0AA35R5U4</accession>
<feature type="transmembrane region" description="Helical" evidence="7">
    <location>
        <begin position="254"/>
        <end position="275"/>
    </location>
</feature>
<comment type="subcellular location">
    <subcellularLocation>
        <location evidence="1">Cell membrane</location>
        <topology evidence="1">Multi-pass membrane protein</topology>
    </subcellularLocation>
</comment>
<feature type="transmembrane region" description="Helical" evidence="7">
    <location>
        <begin position="185"/>
        <end position="203"/>
    </location>
</feature>
<dbReference type="PROSITE" id="PS50928">
    <property type="entry name" value="ABC_TM1"/>
    <property type="match status" value="1"/>
</dbReference>
<dbReference type="AlphaFoldDB" id="A0AA35R5U4"/>
<evidence type="ECO:0000256" key="5">
    <source>
        <dbReference type="ARBA" id="ARBA00022989"/>
    </source>
</evidence>
<feature type="transmembrane region" description="Helical" evidence="7">
    <location>
        <begin position="9"/>
        <end position="30"/>
    </location>
</feature>
<dbReference type="InterPro" id="IPR045621">
    <property type="entry name" value="BPD_transp_1_N"/>
</dbReference>
<comment type="caution">
    <text evidence="9">The sequence shown here is derived from an EMBL/GenBank/DDBJ whole genome shotgun (WGS) entry which is preliminary data.</text>
</comment>
<dbReference type="Proteomes" id="UP001174909">
    <property type="component" value="Unassembled WGS sequence"/>
</dbReference>
<evidence type="ECO:0000256" key="6">
    <source>
        <dbReference type="ARBA" id="ARBA00023136"/>
    </source>
</evidence>
<keyword evidence="4 7" id="KW-0812">Transmembrane</keyword>
<organism evidence="9 10">
    <name type="scientific">Geodia barretti</name>
    <name type="common">Barrett's horny sponge</name>
    <dbReference type="NCBI Taxonomy" id="519541"/>
    <lineage>
        <taxon>Eukaryota</taxon>
        <taxon>Metazoa</taxon>
        <taxon>Porifera</taxon>
        <taxon>Demospongiae</taxon>
        <taxon>Heteroscleromorpha</taxon>
        <taxon>Tetractinellida</taxon>
        <taxon>Astrophorina</taxon>
        <taxon>Geodiidae</taxon>
        <taxon>Geodia</taxon>
    </lineage>
</organism>
<dbReference type="GO" id="GO:0055085">
    <property type="term" value="P:transmembrane transport"/>
    <property type="evidence" value="ECO:0007669"/>
    <property type="project" value="InterPro"/>
</dbReference>
<dbReference type="CDD" id="cd06261">
    <property type="entry name" value="TM_PBP2"/>
    <property type="match status" value="1"/>
</dbReference>
<dbReference type="Pfam" id="PF19300">
    <property type="entry name" value="BPD_transp_1_N"/>
    <property type="match status" value="1"/>
</dbReference>
<evidence type="ECO:0000256" key="2">
    <source>
        <dbReference type="ARBA" id="ARBA00022448"/>
    </source>
</evidence>
<dbReference type="PANTHER" id="PTHR43163">
    <property type="entry name" value="DIPEPTIDE TRANSPORT SYSTEM PERMEASE PROTEIN DPPB-RELATED"/>
    <property type="match status" value="1"/>
</dbReference>
<protein>
    <submittedName>
        <fullName evidence="9">Oligopeptide transport system permease protein AppB</fullName>
    </submittedName>
</protein>
<dbReference type="EMBL" id="CASHTH010000600">
    <property type="protein sequence ID" value="CAI8005338.1"/>
    <property type="molecule type" value="Genomic_DNA"/>
</dbReference>
<keyword evidence="2" id="KW-0813">Transport</keyword>
<dbReference type="GO" id="GO:0005886">
    <property type="term" value="C:plasma membrane"/>
    <property type="evidence" value="ECO:0007669"/>
    <property type="project" value="UniProtKB-SubCell"/>
</dbReference>
<dbReference type="SUPFAM" id="SSF161098">
    <property type="entry name" value="MetI-like"/>
    <property type="match status" value="1"/>
</dbReference>